<protein>
    <recommendedName>
        <fullName evidence="3">DUF385 domain-containing protein</fullName>
    </recommendedName>
</protein>
<dbReference type="Proteomes" id="UP000053413">
    <property type="component" value="Unassembled WGS sequence"/>
</dbReference>
<name>A0A0X3X6T1_STRVO</name>
<dbReference type="RefSeq" id="WP_059143184.1">
    <property type="nucleotide sequence ID" value="NZ_LLZJ01000084.1"/>
</dbReference>
<accession>A0A0X3X6T1</accession>
<evidence type="ECO:0000313" key="1">
    <source>
        <dbReference type="EMBL" id="KUL64799.1"/>
    </source>
</evidence>
<dbReference type="AlphaFoldDB" id="A0A0X3X6T1"/>
<reference evidence="2" key="1">
    <citation type="submission" date="2015-10" db="EMBL/GenBank/DDBJ databases">
        <authorList>
            <person name="Ju K.-S."/>
            <person name="Doroghazi J.R."/>
            <person name="Metcalf W.W."/>
        </authorList>
    </citation>
    <scope>NUCLEOTIDE SEQUENCE [LARGE SCALE GENOMIC DNA]</scope>
    <source>
        <strain evidence="2">NRRL F-8817</strain>
    </source>
</reference>
<sequence>MRYKGPLPKRFTDRFNAWMVGLRSSPRWGRRVSGRLTVVTYTGRRSGRTFSTPVAYQRAADVVTIAVAMPERKLWWRNFTGEGWPISLDLDGSGRTGHAVADVDGKGRVTISVRLDHPPAASSR</sequence>
<evidence type="ECO:0008006" key="3">
    <source>
        <dbReference type="Google" id="ProtNLM"/>
    </source>
</evidence>
<comment type="caution">
    <text evidence="1">The sequence shown here is derived from an EMBL/GenBank/DDBJ whole genome shotgun (WGS) entry which is preliminary data.</text>
</comment>
<dbReference type="Gene3D" id="2.30.110.10">
    <property type="entry name" value="Electron Transport, Fmn-binding Protein, Chain A"/>
    <property type="match status" value="1"/>
</dbReference>
<organism evidence="1 2">
    <name type="scientific">Streptomyces violaceusniger</name>
    <dbReference type="NCBI Taxonomy" id="68280"/>
    <lineage>
        <taxon>Bacteria</taxon>
        <taxon>Bacillati</taxon>
        <taxon>Actinomycetota</taxon>
        <taxon>Actinomycetes</taxon>
        <taxon>Kitasatosporales</taxon>
        <taxon>Streptomycetaceae</taxon>
        <taxon>Streptomyces</taxon>
        <taxon>Streptomyces violaceusniger group</taxon>
    </lineage>
</organism>
<gene>
    <name evidence="1" type="ORF">ADL28_08935</name>
</gene>
<dbReference type="InterPro" id="IPR012349">
    <property type="entry name" value="Split_barrel_FMN-bd"/>
</dbReference>
<evidence type="ECO:0000313" key="2">
    <source>
        <dbReference type="Proteomes" id="UP000053413"/>
    </source>
</evidence>
<proteinExistence type="predicted"/>
<dbReference type="EMBL" id="LLZJ01000084">
    <property type="protein sequence ID" value="KUL64799.1"/>
    <property type="molecule type" value="Genomic_DNA"/>
</dbReference>